<evidence type="ECO:0000256" key="1">
    <source>
        <dbReference type="SAM" id="MobiDB-lite"/>
    </source>
</evidence>
<dbReference type="WBParaSite" id="SBAD_0000328901-mRNA-1">
    <property type="protein sequence ID" value="SBAD_0000328901-mRNA-1"/>
    <property type="gene ID" value="SBAD_0000328901"/>
</dbReference>
<dbReference type="Proteomes" id="UP000270296">
    <property type="component" value="Unassembled WGS sequence"/>
</dbReference>
<sequence>MDYPRSGASGDLASLAKPKPFSVKESSYRKVAHISSSRKQTVQRGDISSAIPEQLLKRCPMSREEMAANRTEGRTFAFSETGSAGSTRSLDSVPLHVQQTSEKEVVDSMSDDGSSRYHKEVTSTRRLSSQRQHAESSMRQGASAMSVAQATTGDAMLPANGTAGYSHRQYTSYRAESYGGSGAGGQTKVQWQEGRSFSPGLDSSNLAESRLAQVPLSSLVSSSTDESQKESASSISAAERSSFGSEQSCRTQMGAGFVQRSQGDASLQSSVTGETIAADSSCISSASRSSSESKVYSRSFVADTSGELGERTVPIKIIQSEKDARGLSSESASSLTDISCKEFASSYKQEDQLSSGATSVERGRTVPIQIEQARSEKSFTSQGESNNLAQRERMVPIVVERTASGSELQNVTVSGNKSSSSSVLYSRSSTASEASSKSQSHLKSQSQASSTVSGVDEEKVIPVIHKTTITGSPIQSGPMEREVPIERGIPMEREIPVHVEASTESAEVAETRCKNVVQTTEGVGSKAIESGIEKYETVFFTLVPLLVAVSGCVVVPLHRAAYHFCATNGSSSNDFTEKTDSQKLSVTCRMHIGKPDDSLTLQLRHKLDIWGSQRPTYYAKDVTDLTMDSSCISCLAPSTLCELQFCCPIERGTLFYPSNS</sequence>
<dbReference type="EMBL" id="UZAM01007591">
    <property type="protein sequence ID" value="VDP00177.1"/>
    <property type="molecule type" value="Genomic_DNA"/>
</dbReference>
<feature type="compositionally biased region" description="Polar residues" evidence="1">
    <location>
        <begin position="78"/>
        <end position="90"/>
    </location>
</feature>
<protein>
    <submittedName>
        <fullName evidence="4">Calponin-homology (CH) domain-containing protein</fullName>
    </submittedName>
</protein>
<feature type="region of interest" description="Disordered" evidence="1">
    <location>
        <begin position="66"/>
        <end position="141"/>
    </location>
</feature>
<proteinExistence type="predicted"/>
<feature type="region of interest" description="Disordered" evidence="1">
    <location>
        <begin position="219"/>
        <end position="248"/>
    </location>
</feature>
<gene>
    <name evidence="2" type="ORF">SBAD_LOCUS3141</name>
</gene>
<feature type="region of interest" description="Disordered" evidence="1">
    <location>
        <begin position="432"/>
        <end position="455"/>
    </location>
</feature>
<feature type="compositionally biased region" description="Low complexity" evidence="1">
    <location>
        <begin position="230"/>
        <end position="245"/>
    </location>
</feature>
<evidence type="ECO:0000313" key="4">
    <source>
        <dbReference type="WBParaSite" id="SBAD_0000328901-mRNA-1"/>
    </source>
</evidence>
<accession>A0A183IHP8</accession>
<keyword evidence="3" id="KW-1185">Reference proteome</keyword>
<reference evidence="4" key="1">
    <citation type="submission" date="2016-06" db="UniProtKB">
        <authorList>
            <consortium name="WormBaseParasite"/>
        </authorList>
    </citation>
    <scope>IDENTIFICATION</scope>
</reference>
<evidence type="ECO:0000313" key="2">
    <source>
        <dbReference type="EMBL" id="VDP00177.1"/>
    </source>
</evidence>
<feature type="compositionally biased region" description="Polar residues" evidence="1">
    <location>
        <begin position="124"/>
        <end position="140"/>
    </location>
</feature>
<organism evidence="4">
    <name type="scientific">Soboliphyme baturini</name>
    <dbReference type="NCBI Taxonomy" id="241478"/>
    <lineage>
        <taxon>Eukaryota</taxon>
        <taxon>Metazoa</taxon>
        <taxon>Ecdysozoa</taxon>
        <taxon>Nematoda</taxon>
        <taxon>Enoplea</taxon>
        <taxon>Dorylaimia</taxon>
        <taxon>Dioctophymatida</taxon>
        <taxon>Dioctophymatoidea</taxon>
        <taxon>Soboliphymatidae</taxon>
        <taxon>Soboliphyme</taxon>
    </lineage>
</organism>
<reference evidence="2 3" key="2">
    <citation type="submission" date="2018-11" db="EMBL/GenBank/DDBJ databases">
        <authorList>
            <consortium name="Pathogen Informatics"/>
        </authorList>
    </citation>
    <scope>NUCLEOTIDE SEQUENCE [LARGE SCALE GENOMIC DNA]</scope>
</reference>
<feature type="compositionally biased region" description="Polar residues" evidence="1">
    <location>
        <begin position="378"/>
        <end position="389"/>
    </location>
</feature>
<feature type="compositionally biased region" description="Basic and acidic residues" evidence="1">
    <location>
        <begin position="113"/>
        <end position="123"/>
    </location>
</feature>
<evidence type="ECO:0000313" key="3">
    <source>
        <dbReference type="Proteomes" id="UP000270296"/>
    </source>
</evidence>
<name>A0A183IHP8_9BILA</name>
<dbReference type="AlphaFoldDB" id="A0A183IHP8"/>
<feature type="compositionally biased region" description="Low complexity" evidence="1">
    <location>
        <begin position="432"/>
        <end position="450"/>
    </location>
</feature>
<feature type="region of interest" description="Disordered" evidence="1">
    <location>
        <begin position="370"/>
        <end position="393"/>
    </location>
</feature>